<evidence type="ECO:0000313" key="9">
    <source>
        <dbReference type="EMBL" id="AFK63245.1"/>
    </source>
</evidence>
<comment type="subcellular location">
    <subcellularLocation>
        <location evidence="1 7">Cell membrane</location>
        <topology evidence="1 7">Multi-pass membrane protein</topology>
    </subcellularLocation>
</comment>
<dbReference type="PANTHER" id="PTHR43163:SF8">
    <property type="entry name" value="D,D-DIPEPTIDE TRANSPORT SYSTEM PERMEASE PROTEIN DDPB-RELATED"/>
    <property type="match status" value="1"/>
</dbReference>
<dbReference type="Pfam" id="PF00528">
    <property type="entry name" value="BPD_transp_1"/>
    <property type="match status" value="1"/>
</dbReference>
<dbReference type="STRING" id="1036672.TKWG_16490"/>
<dbReference type="PANTHER" id="PTHR43163">
    <property type="entry name" value="DIPEPTIDE TRANSPORT SYSTEM PERMEASE PROTEIN DPPB-RELATED"/>
    <property type="match status" value="1"/>
</dbReference>
<feature type="transmembrane region" description="Helical" evidence="7">
    <location>
        <begin position="303"/>
        <end position="326"/>
    </location>
</feature>
<dbReference type="InterPro" id="IPR000515">
    <property type="entry name" value="MetI-like"/>
</dbReference>
<keyword evidence="10" id="KW-1185">Reference proteome</keyword>
<dbReference type="GO" id="GO:0005886">
    <property type="term" value="C:plasma membrane"/>
    <property type="evidence" value="ECO:0007669"/>
    <property type="project" value="UniProtKB-SubCell"/>
</dbReference>
<feature type="transmembrane region" description="Helical" evidence="7">
    <location>
        <begin position="136"/>
        <end position="157"/>
    </location>
</feature>
<evidence type="ECO:0000259" key="8">
    <source>
        <dbReference type="PROSITE" id="PS50928"/>
    </source>
</evidence>
<dbReference type="GO" id="GO:0071916">
    <property type="term" value="F:dipeptide transmembrane transporter activity"/>
    <property type="evidence" value="ECO:0007669"/>
    <property type="project" value="TreeGrafter"/>
</dbReference>
<evidence type="ECO:0000256" key="3">
    <source>
        <dbReference type="ARBA" id="ARBA00022475"/>
    </source>
</evidence>
<keyword evidence="5 7" id="KW-1133">Transmembrane helix</keyword>
<feature type="transmembrane region" description="Helical" evidence="7">
    <location>
        <begin position="12"/>
        <end position="31"/>
    </location>
</feature>
<evidence type="ECO:0000256" key="6">
    <source>
        <dbReference type="ARBA" id="ARBA00023136"/>
    </source>
</evidence>
<dbReference type="PROSITE" id="PS50928">
    <property type="entry name" value="ABC_TM1"/>
    <property type="match status" value="1"/>
</dbReference>
<protein>
    <submittedName>
        <fullName evidence="9">Binding-protein-dependent transport system inner membrane protein</fullName>
    </submittedName>
</protein>
<keyword evidence="3" id="KW-1003">Cell membrane</keyword>
<feature type="domain" description="ABC transmembrane type-1" evidence="8">
    <location>
        <begin position="96"/>
        <end position="326"/>
    </location>
</feature>
<dbReference type="EMBL" id="CP003555">
    <property type="protein sequence ID" value="AFK63245.1"/>
    <property type="molecule type" value="Genomic_DNA"/>
</dbReference>
<keyword evidence="2 7" id="KW-0813">Transport</keyword>
<keyword evidence="6 7" id="KW-0472">Membrane</keyword>
<dbReference type="Proteomes" id="UP000005267">
    <property type="component" value="Chromosome"/>
</dbReference>
<dbReference type="Pfam" id="PF19300">
    <property type="entry name" value="BPD_transp_1_N"/>
    <property type="match status" value="1"/>
</dbReference>
<accession>I3UE07</accession>
<dbReference type="CDD" id="cd06261">
    <property type="entry name" value="TM_PBP2"/>
    <property type="match status" value="1"/>
</dbReference>
<dbReference type="SUPFAM" id="SSF161098">
    <property type="entry name" value="MetI-like"/>
    <property type="match status" value="1"/>
</dbReference>
<evidence type="ECO:0000256" key="7">
    <source>
        <dbReference type="RuleBase" id="RU363032"/>
    </source>
</evidence>
<evidence type="ECO:0000256" key="2">
    <source>
        <dbReference type="ARBA" id="ARBA00022448"/>
    </source>
</evidence>
<dbReference type="RefSeq" id="WP_014751336.1">
    <property type="nucleotide sequence ID" value="NC_017964.1"/>
</dbReference>
<comment type="similarity">
    <text evidence="7">Belongs to the binding-protein-dependent transport system permease family.</text>
</comment>
<dbReference type="AlphaFoldDB" id="I3UE07"/>
<dbReference type="Gene3D" id="1.10.3720.10">
    <property type="entry name" value="MetI-like"/>
    <property type="match status" value="1"/>
</dbReference>
<evidence type="ECO:0000256" key="4">
    <source>
        <dbReference type="ARBA" id="ARBA00022692"/>
    </source>
</evidence>
<feature type="transmembrane region" description="Helical" evidence="7">
    <location>
        <begin position="203"/>
        <end position="222"/>
    </location>
</feature>
<dbReference type="KEGG" id="aka:TKWG_16490"/>
<evidence type="ECO:0000256" key="1">
    <source>
        <dbReference type="ARBA" id="ARBA00004651"/>
    </source>
</evidence>
<feature type="transmembrane region" description="Helical" evidence="7">
    <location>
        <begin position="102"/>
        <end position="124"/>
    </location>
</feature>
<dbReference type="InterPro" id="IPR045621">
    <property type="entry name" value="BPD_transp_1_N"/>
</dbReference>
<evidence type="ECO:0000256" key="5">
    <source>
        <dbReference type="ARBA" id="ARBA00022989"/>
    </source>
</evidence>
<dbReference type="InterPro" id="IPR035906">
    <property type="entry name" value="MetI-like_sf"/>
</dbReference>
<sequence>MFFQILCKRLPWLILVMLGVSVITFIVSHLIPGDPARLIAGDRATEEIVAGIRQKLGLDLPLYEQYWVYLKGLLHGDLGTSIRTGRPVVDDLLAFFPATLELAIVALVFSMLIGIPLGVLSAVYKNSWVDQLARTLAVTGISMPAFWLGLGLLIIFYGHLSWFPSGGRIDSLLGDPPTVTGFFLIDSLIAGDWDLFSSTVEHLVLPAFTLSFVHLGVVARQIRSSMLEQLSEDYVRTAQAYGLGRWKIILGHALPNALIPSVTVLGLAMGDLLYGAVLTETVFGWPGMGLYVVESIQALDFPAVMGFAVLVSFVYVLLNMLVDLLYSVLDPRIKDAADEHRQHYHNFATVLFARLFLVSTAPQPHDAARAAANYPHVSCRNSGAIADRA</sequence>
<gene>
    <name evidence="9" type="ordered locus">TKWG_16490</name>
</gene>
<organism evidence="9 10">
    <name type="scientific">Advenella kashmirensis (strain DSM 17095 / LMG 22695 / WT001)</name>
    <name type="common">Tetrathiobacter kashmirensis</name>
    <dbReference type="NCBI Taxonomy" id="1036672"/>
    <lineage>
        <taxon>Bacteria</taxon>
        <taxon>Pseudomonadati</taxon>
        <taxon>Pseudomonadota</taxon>
        <taxon>Betaproteobacteria</taxon>
        <taxon>Burkholderiales</taxon>
        <taxon>Alcaligenaceae</taxon>
    </lineage>
</organism>
<reference evidence="10" key="2">
    <citation type="journal article" date="2013" name="PLoS ONE">
        <title>Genome implosion elicits host-confinement in Alcaligenaceae: evidence from the comparative genomics of Tetrathiobacter kashmirensis, a pathogen in the making.</title>
        <authorList>
            <person name="Ghosh W."/>
            <person name="Alam M."/>
            <person name="Roy C."/>
            <person name="Pyne P."/>
            <person name="George A."/>
            <person name="Chakraborty R."/>
            <person name="Majumder S."/>
            <person name="Agarwal A."/>
            <person name="Chakraborty S."/>
            <person name="Majumdar S."/>
            <person name="Gupta S.K."/>
        </authorList>
    </citation>
    <scope>NUCLEOTIDE SEQUENCE [LARGE SCALE GENOMIC DNA]</scope>
    <source>
        <strain evidence="10">WT001</strain>
    </source>
</reference>
<evidence type="ECO:0000313" key="10">
    <source>
        <dbReference type="Proteomes" id="UP000005267"/>
    </source>
</evidence>
<feature type="transmembrane region" description="Helical" evidence="7">
    <location>
        <begin position="257"/>
        <end position="283"/>
    </location>
</feature>
<dbReference type="HOGENOM" id="CLU_036879_0_0_4"/>
<name>I3UE07_ADVKW</name>
<keyword evidence="4 7" id="KW-0812">Transmembrane</keyword>
<proteinExistence type="inferred from homology"/>
<reference evidence="9 10" key="1">
    <citation type="journal article" date="2011" name="J. Bacteriol.">
        <title>Whole-genome shotgun sequencing of the sulfur-oxidizing chemoautotroph Tetrathiobacter kashmirensis.</title>
        <authorList>
            <person name="Ghosh W."/>
            <person name="George A."/>
            <person name="Agarwal A."/>
            <person name="Raj P."/>
            <person name="Alam M."/>
            <person name="Pyne P."/>
            <person name="Das Gupta S.K."/>
        </authorList>
    </citation>
    <scope>NUCLEOTIDE SEQUENCE [LARGE SCALE GENOMIC DNA]</scope>
    <source>
        <strain evidence="9 10">WT001</strain>
    </source>
</reference>